<name>D5HC48_SALRM</name>
<comment type="catalytic activity">
    <reaction evidence="8">
        <text>arsenic triglutathione + 3 [thioredoxin]-dithiol + 3 S-adenosyl-L-methionine = trimethylarsine + 3 [thioredoxin]-disulfide + 3 glutathione + 3 S-adenosyl-L-homocysteine + 3 H(+)</text>
        <dbReference type="Rhea" id="RHEA:69432"/>
        <dbReference type="Rhea" id="RHEA-COMP:10698"/>
        <dbReference type="Rhea" id="RHEA-COMP:10700"/>
        <dbReference type="ChEBI" id="CHEBI:15378"/>
        <dbReference type="ChEBI" id="CHEBI:27130"/>
        <dbReference type="ChEBI" id="CHEBI:29950"/>
        <dbReference type="ChEBI" id="CHEBI:50058"/>
        <dbReference type="ChEBI" id="CHEBI:57856"/>
        <dbReference type="ChEBI" id="CHEBI:57925"/>
        <dbReference type="ChEBI" id="CHEBI:59789"/>
        <dbReference type="ChEBI" id="CHEBI:183640"/>
        <dbReference type="EC" id="2.1.1.137"/>
    </reaction>
</comment>
<reference evidence="12" key="2">
    <citation type="submission" date="2010-04" db="EMBL/GenBank/DDBJ databases">
        <title>Genome sequence of Salinibacter ruber M8.</title>
        <authorList>
            <consortium name="Genoscope"/>
        </authorList>
    </citation>
    <scope>NUCLEOTIDE SEQUENCE [LARGE SCALE GENOMIC DNA]</scope>
    <source>
        <strain evidence="12">M8</strain>
    </source>
</reference>
<feature type="compositionally biased region" description="Basic and acidic residues" evidence="9">
    <location>
        <begin position="393"/>
        <end position="405"/>
    </location>
</feature>
<keyword evidence="11" id="KW-0489">Methyltransferase</keyword>
<evidence type="ECO:0000256" key="7">
    <source>
        <dbReference type="ARBA" id="ARBA00047943"/>
    </source>
</evidence>
<evidence type="ECO:0000256" key="2">
    <source>
        <dbReference type="ARBA" id="ARBA00022691"/>
    </source>
</evidence>
<evidence type="ECO:0000256" key="6">
    <source>
        <dbReference type="ARBA" id="ARBA00047941"/>
    </source>
</evidence>
<reference evidence="11 12" key="1">
    <citation type="journal article" date="2010" name="ISME J.">
        <title>Fine-scale evolution: genomic, phenotypic and ecological differentiation in two coexisting Salinibacter ruber strains.</title>
        <authorList>
            <person name="Pena A."/>
            <person name="Teeling H."/>
            <person name="Huerta-Cepas J."/>
            <person name="Santos F."/>
            <person name="Yarza P."/>
            <person name="Brito-Echeverria J."/>
            <person name="Lucio M."/>
            <person name="Schmitt-Kopplin P."/>
            <person name="Meseguer I."/>
            <person name="Schenowitz C."/>
            <person name="Dossat C."/>
            <person name="Barbe V."/>
            <person name="Dopazo J."/>
            <person name="Rossello-Mora R."/>
            <person name="Schuler M."/>
            <person name="Glockner F.O."/>
            <person name="Amann R."/>
            <person name="Gabaldon T."/>
            <person name="Anton J."/>
        </authorList>
    </citation>
    <scope>NUCLEOTIDE SEQUENCE [LARGE SCALE GENOMIC DNA]</scope>
    <source>
        <strain evidence="11 12">M8</strain>
    </source>
</reference>
<dbReference type="EMBL" id="FP565814">
    <property type="protein sequence ID" value="CBH25603.1"/>
    <property type="molecule type" value="Genomic_DNA"/>
</dbReference>
<dbReference type="Proteomes" id="UP000000933">
    <property type="component" value="Chromosome"/>
</dbReference>
<dbReference type="InterPro" id="IPR029063">
    <property type="entry name" value="SAM-dependent_MTases_sf"/>
</dbReference>
<feature type="domain" description="Methyltransferase" evidence="10">
    <location>
        <begin position="515"/>
        <end position="660"/>
    </location>
</feature>
<evidence type="ECO:0000313" key="11">
    <source>
        <dbReference type="EMBL" id="CBH25603.1"/>
    </source>
</evidence>
<evidence type="ECO:0000256" key="3">
    <source>
        <dbReference type="ARBA" id="ARBA00034487"/>
    </source>
</evidence>
<dbReference type="AlphaFoldDB" id="D5HC48"/>
<dbReference type="Gene3D" id="3.40.50.150">
    <property type="entry name" value="Vaccinia Virus protein VP39"/>
    <property type="match status" value="1"/>
</dbReference>
<feature type="region of interest" description="Disordered" evidence="9">
    <location>
        <begin position="243"/>
        <end position="278"/>
    </location>
</feature>
<feature type="region of interest" description="Disordered" evidence="9">
    <location>
        <begin position="346"/>
        <end position="421"/>
    </location>
</feature>
<dbReference type="PANTHER" id="PTHR43675:SF8">
    <property type="entry name" value="ARSENITE METHYLTRANSFERASE"/>
    <property type="match status" value="1"/>
</dbReference>
<dbReference type="InterPro" id="IPR026669">
    <property type="entry name" value="Arsenite_MeTrfase-like"/>
</dbReference>
<dbReference type="Pfam" id="PF13847">
    <property type="entry name" value="Methyltransf_31"/>
    <property type="match status" value="1"/>
</dbReference>
<dbReference type="EC" id="2.1.1.137" evidence="4"/>
<evidence type="ECO:0000259" key="10">
    <source>
        <dbReference type="Pfam" id="PF13847"/>
    </source>
</evidence>
<dbReference type="GO" id="GO:0032259">
    <property type="term" value="P:methylation"/>
    <property type="evidence" value="ECO:0007669"/>
    <property type="project" value="UniProtKB-KW"/>
</dbReference>
<comment type="catalytic activity">
    <reaction evidence="6">
        <text>arsenic triglutathione + [thioredoxin]-dithiol + S-adenosyl-L-methionine + 2 H2O = methylarsonous acid + [thioredoxin]-disulfide + 3 glutathione + S-adenosyl-L-homocysteine + H(+)</text>
        <dbReference type="Rhea" id="RHEA:69460"/>
        <dbReference type="Rhea" id="RHEA-COMP:10698"/>
        <dbReference type="Rhea" id="RHEA-COMP:10700"/>
        <dbReference type="ChEBI" id="CHEBI:15377"/>
        <dbReference type="ChEBI" id="CHEBI:15378"/>
        <dbReference type="ChEBI" id="CHEBI:17826"/>
        <dbReference type="ChEBI" id="CHEBI:29950"/>
        <dbReference type="ChEBI" id="CHEBI:50058"/>
        <dbReference type="ChEBI" id="CHEBI:57856"/>
        <dbReference type="ChEBI" id="CHEBI:57925"/>
        <dbReference type="ChEBI" id="CHEBI:59789"/>
        <dbReference type="ChEBI" id="CHEBI:183640"/>
        <dbReference type="EC" id="2.1.1.137"/>
    </reaction>
</comment>
<dbReference type="HOGENOM" id="CLU_387266_0_0_10"/>
<keyword evidence="2" id="KW-0949">S-adenosyl-L-methionine</keyword>
<evidence type="ECO:0000256" key="1">
    <source>
        <dbReference type="ARBA" id="ARBA00022679"/>
    </source>
</evidence>
<evidence type="ECO:0000256" key="9">
    <source>
        <dbReference type="SAM" id="MobiDB-lite"/>
    </source>
</evidence>
<organism evidence="11 12">
    <name type="scientific">Salinibacter ruber (strain M8)</name>
    <dbReference type="NCBI Taxonomy" id="761659"/>
    <lineage>
        <taxon>Bacteria</taxon>
        <taxon>Pseudomonadati</taxon>
        <taxon>Rhodothermota</taxon>
        <taxon>Rhodothermia</taxon>
        <taxon>Rhodothermales</taxon>
        <taxon>Salinibacteraceae</taxon>
        <taxon>Salinibacter</taxon>
    </lineage>
</organism>
<evidence type="ECO:0000256" key="8">
    <source>
        <dbReference type="ARBA" id="ARBA00048428"/>
    </source>
</evidence>
<accession>D5HC48</accession>
<evidence type="ECO:0000313" key="12">
    <source>
        <dbReference type="Proteomes" id="UP000000933"/>
    </source>
</evidence>
<feature type="compositionally biased region" description="Basic and acidic residues" evidence="9">
    <location>
        <begin position="258"/>
        <end position="268"/>
    </location>
</feature>
<dbReference type="NCBIfam" id="NF008823">
    <property type="entry name" value="PRK11873.1"/>
    <property type="match status" value="1"/>
</dbReference>
<comment type="similarity">
    <text evidence="3">Belongs to the methyltransferase superfamily. Arsenite methyltransferase family.</text>
</comment>
<dbReference type="SUPFAM" id="SSF53335">
    <property type="entry name" value="S-adenosyl-L-methionine-dependent methyltransferases"/>
    <property type="match status" value="1"/>
</dbReference>
<keyword evidence="1" id="KW-0808">Transferase</keyword>
<dbReference type="PANTHER" id="PTHR43675">
    <property type="entry name" value="ARSENITE METHYLTRANSFERASE"/>
    <property type="match status" value="1"/>
</dbReference>
<dbReference type="CDD" id="cd02440">
    <property type="entry name" value="AdoMet_MTases"/>
    <property type="match status" value="1"/>
</dbReference>
<comment type="catalytic activity">
    <reaction evidence="7">
        <text>arsenic triglutathione + 2 [thioredoxin]-dithiol + 2 S-adenosyl-L-methionine + H2O = dimethylarsinous acid + 2 [thioredoxin]-disulfide + 3 glutathione + 2 S-adenosyl-L-homocysteine + 2 H(+)</text>
        <dbReference type="Rhea" id="RHEA:69464"/>
        <dbReference type="Rhea" id="RHEA-COMP:10698"/>
        <dbReference type="Rhea" id="RHEA-COMP:10700"/>
        <dbReference type="ChEBI" id="CHEBI:15377"/>
        <dbReference type="ChEBI" id="CHEBI:15378"/>
        <dbReference type="ChEBI" id="CHEBI:23808"/>
        <dbReference type="ChEBI" id="CHEBI:29950"/>
        <dbReference type="ChEBI" id="CHEBI:50058"/>
        <dbReference type="ChEBI" id="CHEBI:57856"/>
        <dbReference type="ChEBI" id="CHEBI:57925"/>
        <dbReference type="ChEBI" id="CHEBI:59789"/>
        <dbReference type="ChEBI" id="CHEBI:183640"/>
        <dbReference type="EC" id="2.1.1.137"/>
    </reaction>
</comment>
<dbReference type="InterPro" id="IPR025714">
    <property type="entry name" value="Methyltranfer_dom"/>
</dbReference>
<evidence type="ECO:0000256" key="4">
    <source>
        <dbReference type="ARBA" id="ARBA00034521"/>
    </source>
</evidence>
<sequence>MRSTNAGAGGHVPAAAATQRGGPEAPEGIQPPSTRPGLRVQWRRHEGEPEGGPRAPPVDRPATRDRHVHFDAVWQEHGAQHGLQRGIRAPLPVHLPNEGGPVEGRPVEPGPPRELVGPILFVHPPDVLVGGEAGPEVLTNDAVPVDTGRSIPGHAELADAHPADGRDPNPVRRPWAKKQFSLRAVLHGPPVLDPGCEKRGARGQLQGWVHPQGRGHPGLLHAVPRLQLGRAARNARRVVDQHLLGTKRGGGESQAETSEEKQNADGARKHGWAGHSGRCTIHSRRKTSWIVRFPTVPLGGVASGDSAEHPRLLFLSYIDDKRSKYLLPHARDRRRRLHGCGSPPCPGLQSPGAPGPCGHRPAAGRARRVRMRRNRGRPAARPVDRFPALEGAEGGRADSGDHRGTADLLLPQPGGDAGPQRRHGRLFRRPVALAAPSTLLLVAMTRPHASADDLKSTVRAKYAALATADDSCCGPSGSGEAGLDVDMSEDYADAIATDADLDLGCGRPTDHAGLQPGERVLDLGSGAGMDAFVARRTVGPDGHVHGVDFAEEMVAKARANADTLDYDNVTFEVGDIEALPVESGAFDVVLSNCVLNLVPDKEAAFAQMHRALRPGGRFSVSDVVHAGVLPDGLREAAELYVGCVAGAMERDMYLDRLREAGFSDVHIATEKPISLPDEVLAEHLGAAELDRFRAGDAALQSVTVVGRRPDATA</sequence>
<dbReference type="GO" id="GO:0030791">
    <property type="term" value="F:arsenite methyltransferase activity"/>
    <property type="evidence" value="ECO:0007669"/>
    <property type="project" value="UniProtKB-EC"/>
</dbReference>
<gene>
    <name evidence="11" type="ordered locus">SRM_02682</name>
</gene>
<protein>
    <recommendedName>
        <fullName evidence="5">Arsenite methyltransferase</fullName>
        <ecNumber evidence="4">2.1.1.137</ecNumber>
    </recommendedName>
</protein>
<feature type="region of interest" description="Disordered" evidence="9">
    <location>
        <begin position="1"/>
        <end position="64"/>
    </location>
</feature>
<evidence type="ECO:0000256" key="5">
    <source>
        <dbReference type="ARBA" id="ARBA00034545"/>
    </source>
</evidence>
<dbReference type="KEGG" id="srm:SRM_02682"/>
<feature type="compositionally biased region" description="Basic residues" evidence="9">
    <location>
        <begin position="365"/>
        <end position="378"/>
    </location>
</feature>
<proteinExistence type="inferred from homology"/>